<dbReference type="InterPro" id="IPR008887">
    <property type="entry name" value="UPF0228"/>
</dbReference>
<accession>A0A0E3SDR6</accession>
<evidence type="ECO:0000256" key="1">
    <source>
        <dbReference type="ARBA" id="ARBA00009746"/>
    </source>
</evidence>
<protein>
    <submittedName>
        <fullName evidence="2">Uncharacterized protein</fullName>
    </submittedName>
</protein>
<sequence length="306" mass="35600">MPMNMETPVQGKEIGGLFIEFEDGTNEPEVKAILENCNIPVNYSINYNSDILPSRCYIMVDKDKIMDIEGLVDEINLTIPVKKGSNYVLTVTERAIQDKNFLAILEKNNLQVKKSIYCYVHLEDGHMSWNPDEDIPRIKDEFRMNEKVLTVNQEMKVNDLFVEFENGTTESEVKAILENYNMTMNYSIDYNVDYFEDKYYISVDKDKIMDVRNELNKGTNWIAPVFPDIKKGNYYIITVTEQAIQDKNFLAMLEKNDLQVKKSVYCDIILRDESKNSIWEIDALRIKNELERNEKILTISTDGSTQ</sequence>
<proteinExistence type="inferred from homology"/>
<dbReference type="KEGG" id="mhor:MSHOH_2518"/>
<dbReference type="AlphaFoldDB" id="A0A0E3SDR6"/>
<dbReference type="HOGENOM" id="CLU_803175_0_0_2"/>
<dbReference type="EMBL" id="CP009516">
    <property type="protein sequence ID" value="AKB79001.1"/>
    <property type="molecule type" value="Genomic_DNA"/>
</dbReference>
<keyword evidence="3" id="KW-1185">Reference proteome</keyword>
<dbReference type="Proteomes" id="UP000033101">
    <property type="component" value="Chromosome"/>
</dbReference>
<evidence type="ECO:0000313" key="2">
    <source>
        <dbReference type="EMBL" id="AKB79001.1"/>
    </source>
</evidence>
<dbReference type="Pfam" id="PF05727">
    <property type="entry name" value="UPF0228"/>
    <property type="match status" value="2"/>
</dbReference>
<name>A0A0E3SDR6_9EURY</name>
<gene>
    <name evidence="2" type="ORF">MSHOH_2518</name>
</gene>
<comment type="similarity">
    <text evidence="1">Belongs to the UPF0228 family.</text>
</comment>
<evidence type="ECO:0000313" key="3">
    <source>
        <dbReference type="Proteomes" id="UP000033101"/>
    </source>
</evidence>
<organism evidence="2 3">
    <name type="scientific">Methanosarcina horonobensis HB-1 = JCM 15518</name>
    <dbReference type="NCBI Taxonomy" id="1434110"/>
    <lineage>
        <taxon>Archaea</taxon>
        <taxon>Methanobacteriati</taxon>
        <taxon>Methanobacteriota</taxon>
        <taxon>Stenosarchaea group</taxon>
        <taxon>Methanomicrobia</taxon>
        <taxon>Methanosarcinales</taxon>
        <taxon>Methanosarcinaceae</taxon>
        <taxon>Methanosarcina</taxon>
    </lineage>
</organism>
<dbReference type="PATRIC" id="fig|1434110.4.peg.3239"/>
<reference evidence="2 3" key="1">
    <citation type="submission" date="2014-07" db="EMBL/GenBank/DDBJ databases">
        <title>Methanogenic archaea and the global carbon cycle.</title>
        <authorList>
            <person name="Henriksen J.R."/>
            <person name="Luke J."/>
            <person name="Reinhart S."/>
            <person name="Benedict M.N."/>
            <person name="Youngblut N.D."/>
            <person name="Metcalf M.E."/>
            <person name="Whitaker R.J."/>
            <person name="Metcalf W.W."/>
        </authorList>
    </citation>
    <scope>NUCLEOTIDE SEQUENCE [LARGE SCALE GENOMIC DNA]</scope>
    <source>
        <strain evidence="2 3">HB-1</strain>
    </source>
</reference>